<evidence type="ECO:0000313" key="3">
    <source>
        <dbReference type="Proteomes" id="UP000726737"/>
    </source>
</evidence>
<dbReference type="PANTHER" id="PTHR11188">
    <property type="entry name" value="ARRESTIN DOMAIN CONTAINING PROTEIN"/>
    <property type="match status" value="1"/>
</dbReference>
<accession>A0A9P6U647</accession>
<evidence type="ECO:0000259" key="1">
    <source>
        <dbReference type="SMART" id="SM01017"/>
    </source>
</evidence>
<proteinExistence type="predicted"/>
<dbReference type="GO" id="GO:0005829">
    <property type="term" value="C:cytosol"/>
    <property type="evidence" value="ECO:0007669"/>
    <property type="project" value="TreeGrafter"/>
</dbReference>
<dbReference type="InterPro" id="IPR011021">
    <property type="entry name" value="Arrestin-like_N"/>
</dbReference>
<dbReference type="GO" id="GO:0031625">
    <property type="term" value="F:ubiquitin protein ligase binding"/>
    <property type="evidence" value="ECO:0007669"/>
    <property type="project" value="TreeGrafter"/>
</dbReference>
<name>A0A9P6U647_9FUNG</name>
<reference evidence="2" key="1">
    <citation type="journal article" date="2020" name="Fungal Divers.">
        <title>Resolving the Mortierellaceae phylogeny through synthesis of multi-gene phylogenetics and phylogenomics.</title>
        <authorList>
            <person name="Vandepol N."/>
            <person name="Liber J."/>
            <person name="Desiro A."/>
            <person name="Na H."/>
            <person name="Kennedy M."/>
            <person name="Barry K."/>
            <person name="Grigoriev I.V."/>
            <person name="Miller A.N."/>
            <person name="O'Donnell K."/>
            <person name="Stajich J.E."/>
            <person name="Bonito G."/>
        </authorList>
    </citation>
    <scope>NUCLEOTIDE SEQUENCE</scope>
    <source>
        <strain evidence="2">KOD948</strain>
    </source>
</reference>
<dbReference type="Pfam" id="PF00339">
    <property type="entry name" value="Arrestin_N"/>
    <property type="match status" value="1"/>
</dbReference>
<dbReference type="GO" id="GO:0005886">
    <property type="term" value="C:plasma membrane"/>
    <property type="evidence" value="ECO:0007669"/>
    <property type="project" value="TreeGrafter"/>
</dbReference>
<dbReference type="Pfam" id="PF02752">
    <property type="entry name" value="Arrestin_C"/>
    <property type="match status" value="1"/>
</dbReference>
<dbReference type="Gene3D" id="2.60.40.640">
    <property type="match status" value="2"/>
</dbReference>
<sequence>MDLSSSKPGTVLAGEYACTFEFPIHPQKMPSSSIGTHGSVTYKVRATLHRGFPSTNVVREQIVWVMNSRLPPPGKLLLDSPVNMKQLNAKFLDKVPYICVIPSDVLFLGQQVPITIKVQATEHRVQVVRATIQLREYTTLIIESDRKHDSKGILNIELNDGWPLTEAHQSWKRSIVVPFPGAPQLTPTLKSTIIEKSHKLRLIMTVKMDSNSTNEHKVEIPIIITGPRPPGEPYPMFDLARYLDAVSFI</sequence>
<dbReference type="InterPro" id="IPR014752">
    <property type="entry name" value="Arrestin-like_C"/>
</dbReference>
<feature type="domain" description="Arrestin C-terminal-like" evidence="1">
    <location>
        <begin position="93"/>
        <end position="229"/>
    </location>
</feature>
<dbReference type="InterPro" id="IPR050357">
    <property type="entry name" value="Arrestin_domain-protein"/>
</dbReference>
<dbReference type="Proteomes" id="UP000726737">
    <property type="component" value="Unassembled WGS sequence"/>
</dbReference>
<dbReference type="AlphaFoldDB" id="A0A9P6U647"/>
<dbReference type="EMBL" id="JAAAJA010000104">
    <property type="protein sequence ID" value="KAG0262199.1"/>
    <property type="molecule type" value="Genomic_DNA"/>
</dbReference>
<organism evidence="2 3">
    <name type="scientific">Mortierella polycephala</name>
    <dbReference type="NCBI Taxonomy" id="41804"/>
    <lineage>
        <taxon>Eukaryota</taxon>
        <taxon>Fungi</taxon>
        <taxon>Fungi incertae sedis</taxon>
        <taxon>Mucoromycota</taxon>
        <taxon>Mortierellomycotina</taxon>
        <taxon>Mortierellomycetes</taxon>
        <taxon>Mortierellales</taxon>
        <taxon>Mortierellaceae</taxon>
        <taxon>Mortierella</taxon>
    </lineage>
</organism>
<dbReference type="SMART" id="SM01017">
    <property type="entry name" value="Arrestin_C"/>
    <property type="match status" value="1"/>
</dbReference>
<dbReference type="GO" id="GO:0030674">
    <property type="term" value="F:protein-macromolecule adaptor activity"/>
    <property type="evidence" value="ECO:0007669"/>
    <property type="project" value="TreeGrafter"/>
</dbReference>
<protein>
    <recommendedName>
        <fullName evidence="1">Arrestin C-terminal-like domain-containing protein</fullName>
    </recommendedName>
</protein>
<evidence type="ECO:0000313" key="2">
    <source>
        <dbReference type="EMBL" id="KAG0262199.1"/>
    </source>
</evidence>
<dbReference type="PANTHER" id="PTHR11188:SF17">
    <property type="entry name" value="FI21816P1"/>
    <property type="match status" value="1"/>
</dbReference>
<dbReference type="InterPro" id="IPR011022">
    <property type="entry name" value="Arrestin_C-like"/>
</dbReference>
<dbReference type="GO" id="GO:0070086">
    <property type="term" value="P:ubiquitin-dependent endocytosis"/>
    <property type="evidence" value="ECO:0007669"/>
    <property type="project" value="TreeGrafter"/>
</dbReference>
<keyword evidence="3" id="KW-1185">Reference proteome</keyword>
<dbReference type="OrthoDB" id="2333384at2759"/>
<comment type="caution">
    <text evidence="2">The sequence shown here is derived from an EMBL/GenBank/DDBJ whole genome shotgun (WGS) entry which is preliminary data.</text>
</comment>
<gene>
    <name evidence="2" type="ORF">BG011_000250</name>
</gene>